<keyword evidence="1" id="KW-1133">Transmembrane helix</keyword>
<dbReference type="AlphaFoldDB" id="D3BBJ1"/>
<accession>D3BBJ1</accession>
<feature type="transmembrane region" description="Helical" evidence="1">
    <location>
        <begin position="12"/>
        <end position="32"/>
    </location>
</feature>
<dbReference type="GeneID" id="31361343"/>
<keyword evidence="1" id="KW-0472">Membrane</keyword>
<evidence type="ECO:0000256" key="1">
    <source>
        <dbReference type="SAM" id="Phobius"/>
    </source>
</evidence>
<evidence type="ECO:0000313" key="2">
    <source>
        <dbReference type="EMBL" id="EFA81024.1"/>
    </source>
</evidence>
<evidence type="ECO:0000313" key="3">
    <source>
        <dbReference type="Proteomes" id="UP000001396"/>
    </source>
</evidence>
<comment type="caution">
    <text evidence="2">The sequence shown here is derived from an EMBL/GenBank/DDBJ whole genome shotgun (WGS) entry which is preliminary data.</text>
</comment>
<dbReference type="RefSeq" id="XP_020433142.1">
    <property type="nucleotide sequence ID" value="XM_020576730.1"/>
</dbReference>
<proteinExistence type="predicted"/>
<protein>
    <submittedName>
        <fullName evidence="2">Uncharacterized protein</fullName>
    </submittedName>
</protein>
<keyword evidence="3" id="KW-1185">Reference proteome</keyword>
<reference evidence="2 3" key="1">
    <citation type="journal article" date="2011" name="Genome Res.">
        <title>Phylogeny-wide analysis of social amoeba genomes highlights ancient origins for complex intercellular communication.</title>
        <authorList>
            <person name="Heidel A.J."/>
            <person name="Lawal H.M."/>
            <person name="Felder M."/>
            <person name="Schilde C."/>
            <person name="Helps N.R."/>
            <person name="Tunggal B."/>
            <person name="Rivero F."/>
            <person name="John U."/>
            <person name="Schleicher M."/>
            <person name="Eichinger L."/>
            <person name="Platzer M."/>
            <person name="Noegel A.A."/>
            <person name="Schaap P."/>
            <person name="Gloeckner G."/>
        </authorList>
    </citation>
    <scope>NUCLEOTIDE SEQUENCE [LARGE SCALE GENOMIC DNA]</scope>
    <source>
        <strain evidence="3">ATCC 26659 / Pp 5 / PN500</strain>
    </source>
</reference>
<dbReference type="InParanoid" id="D3BBJ1"/>
<gene>
    <name evidence="2" type="ORF">PPL_05859</name>
</gene>
<name>D3BBJ1_HETP5</name>
<organism evidence="2 3">
    <name type="scientific">Heterostelium pallidum (strain ATCC 26659 / Pp 5 / PN500)</name>
    <name type="common">Cellular slime mold</name>
    <name type="synonym">Polysphondylium pallidum</name>
    <dbReference type="NCBI Taxonomy" id="670386"/>
    <lineage>
        <taxon>Eukaryota</taxon>
        <taxon>Amoebozoa</taxon>
        <taxon>Evosea</taxon>
        <taxon>Eumycetozoa</taxon>
        <taxon>Dictyostelia</taxon>
        <taxon>Acytosteliales</taxon>
        <taxon>Acytosteliaceae</taxon>
        <taxon>Heterostelium</taxon>
    </lineage>
</organism>
<dbReference type="EMBL" id="ADBJ01000026">
    <property type="protein sequence ID" value="EFA81024.1"/>
    <property type="molecule type" value="Genomic_DNA"/>
</dbReference>
<keyword evidence="1" id="KW-0812">Transmembrane</keyword>
<dbReference type="Proteomes" id="UP000001396">
    <property type="component" value="Unassembled WGS sequence"/>
</dbReference>
<sequence length="127" mass="14193">MILSFKGLIERCIHLSLILVVLCFIVSVNNIIKSNSNNQEDVVVGKYSDRSLLSYFNVGLSDMIYKGFQHQTKPKSNKLILLKNGNINPAQRPSMSSSKHSLTNSIPINGYRGSANWMQFTSSTCHT</sequence>